<evidence type="ECO:0000313" key="3">
    <source>
        <dbReference type="EMBL" id="BDY26643.1"/>
    </source>
</evidence>
<dbReference type="EMBL" id="AP027452">
    <property type="protein sequence ID" value="BDY26643.1"/>
    <property type="molecule type" value="Genomic_DNA"/>
</dbReference>
<feature type="chain" id="PRO_5042546758" evidence="2">
    <location>
        <begin position="30"/>
        <end position="70"/>
    </location>
</feature>
<evidence type="ECO:0000256" key="1">
    <source>
        <dbReference type="SAM" id="MobiDB-lite"/>
    </source>
</evidence>
<gene>
    <name evidence="3" type="ORF">hbim_00558</name>
</gene>
<evidence type="ECO:0000313" key="4">
    <source>
        <dbReference type="Proteomes" id="UP001241092"/>
    </source>
</evidence>
<organism evidence="3 4">
    <name type="scientific">Mycolicibacterium mageritense</name>
    <name type="common">Mycobacterium mageritense</name>
    <dbReference type="NCBI Taxonomy" id="53462"/>
    <lineage>
        <taxon>Bacteria</taxon>
        <taxon>Bacillati</taxon>
        <taxon>Actinomycetota</taxon>
        <taxon>Actinomycetes</taxon>
        <taxon>Mycobacteriales</taxon>
        <taxon>Mycobacteriaceae</taxon>
        <taxon>Mycolicibacterium</taxon>
    </lineage>
</organism>
<sequence>MVRRRIRMVLAGLAFGIAAMVAIAPGAVAEPAQPSPTTPAVPSATSTTDELTDMVLEALEHGPAQPPAPR</sequence>
<protein>
    <submittedName>
        <fullName evidence="3">Uncharacterized protein</fullName>
    </submittedName>
</protein>
<dbReference type="RefSeq" id="WP_286213366.1">
    <property type="nucleotide sequence ID" value="NZ_AP027452.1"/>
</dbReference>
<name>A0AAI8TKZ5_MYCME</name>
<feature type="region of interest" description="Disordered" evidence="1">
    <location>
        <begin position="29"/>
        <end position="51"/>
    </location>
</feature>
<proteinExistence type="predicted"/>
<dbReference type="AlphaFoldDB" id="A0AAI8TKZ5"/>
<keyword evidence="2" id="KW-0732">Signal</keyword>
<dbReference type="Proteomes" id="UP001241092">
    <property type="component" value="Chromosome"/>
</dbReference>
<reference evidence="3" key="1">
    <citation type="submission" date="2023-03" db="EMBL/GenBank/DDBJ databases">
        <title>Draft genome sequence of a Mycolicibacterium mageritense strain H4_3_1 isolated from a hybrid biological-inorganic system reactor.</title>
        <authorList>
            <person name="Feng X."/>
            <person name="Kazama D."/>
            <person name="Sato K."/>
            <person name="Kobayashi H."/>
        </authorList>
    </citation>
    <scope>NUCLEOTIDE SEQUENCE</scope>
    <source>
        <strain evidence="3">H4_3_1</strain>
    </source>
</reference>
<feature type="signal peptide" evidence="2">
    <location>
        <begin position="1"/>
        <end position="29"/>
    </location>
</feature>
<accession>A0AAI8TKZ5</accession>
<evidence type="ECO:0000256" key="2">
    <source>
        <dbReference type="SAM" id="SignalP"/>
    </source>
</evidence>